<dbReference type="Proteomes" id="UP000243378">
    <property type="component" value="Unassembled WGS sequence"/>
</dbReference>
<evidence type="ECO:0000313" key="2">
    <source>
        <dbReference type="EMBL" id="SDG55226.1"/>
    </source>
</evidence>
<dbReference type="Pfam" id="PF09537">
    <property type="entry name" value="DUF2383"/>
    <property type="match status" value="1"/>
</dbReference>
<dbReference type="AlphaFoldDB" id="A0A1G7V633"/>
<organism evidence="2 3">
    <name type="scientific">Phytopseudomonas seleniipraecipitans</name>
    <dbReference type="NCBI Taxonomy" id="640205"/>
    <lineage>
        <taxon>Bacteria</taxon>
        <taxon>Pseudomonadati</taxon>
        <taxon>Pseudomonadota</taxon>
        <taxon>Gammaproteobacteria</taxon>
        <taxon>Pseudomonadales</taxon>
        <taxon>Pseudomonadaceae</taxon>
        <taxon>Phytopseudomonas</taxon>
    </lineage>
</organism>
<dbReference type="InterPro" id="IPR011971">
    <property type="entry name" value="CHP02284"/>
</dbReference>
<dbReference type="InterPro" id="IPR012347">
    <property type="entry name" value="Ferritin-like"/>
</dbReference>
<feature type="domain" description="DUF2383" evidence="1">
    <location>
        <begin position="18"/>
        <end position="128"/>
    </location>
</feature>
<evidence type="ECO:0000259" key="1">
    <source>
        <dbReference type="Pfam" id="PF09537"/>
    </source>
</evidence>
<gene>
    <name evidence="2" type="ORF">SAMN05216381_4286</name>
</gene>
<dbReference type="InterPro" id="IPR009078">
    <property type="entry name" value="Ferritin-like_SF"/>
</dbReference>
<dbReference type="SUPFAM" id="SSF47240">
    <property type="entry name" value="Ferritin-like"/>
    <property type="match status" value="1"/>
</dbReference>
<dbReference type="PIRSF" id="PIRSF029477">
    <property type="entry name" value="UCP029477"/>
    <property type="match status" value="1"/>
</dbReference>
<proteinExistence type="predicted"/>
<evidence type="ECO:0000313" key="3">
    <source>
        <dbReference type="Proteomes" id="UP000243378"/>
    </source>
</evidence>
<protein>
    <recommendedName>
        <fullName evidence="1">DUF2383 domain-containing protein</fullName>
    </recommendedName>
</protein>
<dbReference type="STRING" id="640205.SAMN05216381_4286"/>
<dbReference type="InterPro" id="IPR019052">
    <property type="entry name" value="DUF2383"/>
</dbReference>
<dbReference type="Gene3D" id="1.20.1260.10">
    <property type="match status" value="1"/>
</dbReference>
<name>A0A1G7V633_9GAMM</name>
<dbReference type="InterPro" id="IPR016920">
    <property type="entry name" value="UCP029477"/>
</dbReference>
<sequence>MQGLFSKATRRLKVDNKDVISVLNDLIETSKDGEKGFAECADDVKEPRLQSFFVQRAQDCASAAAELQQLVRSLGGDPETSSSVSGALHRGWVDLKSMITGKSTEAILNECERGEDAALKSYRSALEKDLPASVRSVLEQQLQGVQRNHDQVKALRDSARAS</sequence>
<accession>A0A1G7V633</accession>
<dbReference type="NCBIfam" id="TIGR02284">
    <property type="entry name" value="PA2169 family four-helix-bundle protein"/>
    <property type="match status" value="1"/>
</dbReference>
<reference evidence="2 3" key="1">
    <citation type="submission" date="2016-10" db="EMBL/GenBank/DDBJ databases">
        <authorList>
            <person name="de Groot N.N."/>
        </authorList>
    </citation>
    <scope>NUCLEOTIDE SEQUENCE [LARGE SCALE GENOMIC DNA]</scope>
    <source>
        <strain evidence="2 3">LMG 25475</strain>
    </source>
</reference>
<dbReference type="EMBL" id="FNBM01000014">
    <property type="protein sequence ID" value="SDG55226.1"/>
    <property type="molecule type" value="Genomic_DNA"/>
</dbReference>